<comment type="caution">
    <text evidence="1">The sequence shown here is derived from an EMBL/GenBank/DDBJ whole genome shotgun (WGS) entry which is preliminary data.</text>
</comment>
<dbReference type="InterPro" id="IPR043731">
    <property type="entry name" value="DUF5674"/>
</dbReference>
<evidence type="ECO:0000313" key="1">
    <source>
        <dbReference type="EMBL" id="MBD2319494.1"/>
    </source>
</evidence>
<accession>A0ABR8CFK7</accession>
<dbReference type="RefSeq" id="WP_190581566.1">
    <property type="nucleotide sequence ID" value="NZ_CAWPQU010000049.1"/>
</dbReference>
<organism evidence="1 2">
    <name type="scientific">Phormidium tenue FACHB-1050</name>
    <dbReference type="NCBI Taxonomy" id="2692857"/>
    <lineage>
        <taxon>Bacteria</taxon>
        <taxon>Bacillati</taxon>
        <taxon>Cyanobacteriota</taxon>
        <taxon>Cyanophyceae</taxon>
        <taxon>Oscillatoriophycideae</taxon>
        <taxon>Oscillatoriales</taxon>
        <taxon>Oscillatoriaceae</taxon>
        <taxon>Phormidium</taxon>
    </lineage>
</organism>
<dbReference type="EMBL" id="JACJQY010000053">
    <property type="protein sequence ID" value="MBD2319494.1"/>
    <property type="molecule type" value="Genomic_DNA"/>
</dbReference>
<reference evidence="1 2" key="1">
    <citation type="journal article" date="2020" name="ISME J.">
        <title>Comparative genomics reveals insights into cyanobacterial evolution and habitat adaptation.</title>
        <authorList>
            <person name="Chen M.Y."/>
            <person name="Teng W.K."/>
            <person name="Zhao L."/>
            <person name="Hu C.X."/>
            <person name="Zhou Y.K."/>
            <person name="Han B.P."/>
            <person name="Song L.R."/>
            <person name="Shu W.S."/>
        </authorList>
    </citation>
    <scope>NUCLEOTIDE SEQUENCE [LARGE SCALE GENOMIC DNA]</scope>
    <source>
        <strain evidence="1 2">FACHB-1050</strain>
    </source>
</reference>
<keyword evidence="2" id="KW-1185">Reference proteome</keyword>
<proteinExistence type="predicted"/>
<protein>
    <submittedName>
        <fullName evidence="1">Uncharacterized protein</fullName>
    </submittedName>
</protein>
<gene>
    <name evidence="1" type="ORF">H6G05_21970</name>
</gene>
<name>A0ABR8CFK7_9CYAN</name>
<dbReference type="Pfam" id="PF18924">
    <property type="entry name" value="DUF5674"/>
    <property type="match status" value="1"/>
</dbReference>
<dbReference type="Proteomes" id="UP000618445">
    <property type="component" value="Unassembled WGS sequence"/>
</dbReference>
<evidence type="ECO:0000313" key="2">
    <source>
        <dbReference type="Proteomes" id="UP000618445"/>
    </source>
</evidence>
<sequence>MIYLIRDRATKEQIDEMLQELGEYIKLAVDIERGILAGGGEFHADCESVLLEDGSEQQNIWGADWYPDAQEVTYESLINIRPKQGNRTLEVLIPDVRVKIEEIAKNLLSNL</sequence>